<name>A0AC61RCJ9_9BACT</name>
<proteinExistence type="predicted"/>
<accession>A0AC61RCJ9</accession>
<organism evidence="1 2">
    <name type="scientific">Lepagella muris</name>
    <dbReference type="NCBI Taxonomy" id="3032870"/>
    <lineage>
        <taxon>Bacteria</taxon>
        <taxon>Pseudomonadati</taxon>
        <taxon>Bacteroidota</taxon>
        <taxon>Bacteroidia</taxon>
        <taxon>Bacteroidales</taxon>
        <taxon>Muribaculaceae</taxon>
        <taxon>Lepagella</taxon>
    </lineage>
</organism>
<evidence type="ECO:0000313" key="2">
    <source>
        <dbReference type="Proteomes" id="UP000306319"/>
    </source>
</evidence>
<reference evidence="1" key="1">
    <citation type="submission" date="2019-04" db="EMBL/GenBank/DDBJ databases">
        <title>Microbes associate with the intestines of laboratory mice.</title>
        <authorList>
            <person name="Navarre W."/>
            <person name="Wong E."/>
            <person name="Huang K."/>
            <person name="Tropini C."/>
            <person name="Ng K."/>
            <person name="Yu B."/>
        </authorList>
    </citation>
    <scope>NUCLEOTIDE SEQUENCE</scope>
    <source>
        <strain evidence="1">NM04_E33</strain>
    </source>
</reference>
<dbReference type="Proteomes" id="UP000306319">
    <property type="component" value="Unassembled WGS sequence"/>
</dbReference>
<keyword evidence="2" id="KW-1185">Reference proteome</keyword>
<evidence type="ECO:0000313" key="1">
    <source>
        <dbReference type="EMBL" id="TGY77185.1"/>
    </source>
</evidence>
<sequence>MKSNYTGIWLLLTCALAIMIFVSFSDDISVGGWTVKKAPFAETIYPCKFTDTELNGYRTVTQDSIKDSLKEFKVVETDSMPKSIFMFGDSMTYNLARRLAKYAKQNGHELHAVNWDSSNTKIWAESDTLAYFLNKYNPDYIFISLGSNEVYFKDPTKRMPYVKKILSLIGDIPYVWIGPPNWNEETKINDMLEATCAPGSFFRSQGMKFVRQQDHIHPTRASSEQWMDSIMRWLPKSAHPILAVTPSDSIKKVQNKVVFLKALNR</sequence>
<keyword evidence="1" id="KW-0378">Hydrolase</keyword>
<gene>
    <name evidence="1" type="ORF">E5331_15355</name>
</gene>
<comment type="caution">
    <text evidence="1">The sequence shown here is derived from an EMBL/GenBank/DDBJ whole genome shotgun (WGS) entry which is preliminary data.</text>
</comment>
<protein>
    <submittedName>
        <fullName evidence="1">SGNH/GDSL hydrolase family protein</fullName>
    </submittedName>
</protein>
<dbReference type="EMBL" id="SRYB01000028">
    <property type="protein sequence ID" value="TGY77185.1"/>
    <property type="molecule type" value="Genomic_DNA"/>
</dbReference>